<reference evidence="2" key="1">
    <citation type="journal article" date="2020" name="Nature">
        <title>Giant virus diversity and host interactions through global metagenomics.</title>
        <authorList>
            <person name="Schulz F."/>
            <person name="Roux S."/>
            <person name="Paez-Espino D."/>
            <person name="Jungbluth S."/>
            <person name="Walsh D.A."/>
            <person name="Denef V.J."/>
            <person name="McMahon K.D."/>
            <person name="Konstantinidis K.T."/>
            <person name="Eloe-Fadrosh E.A."/>
            <person name="Kyrpides N.C."/>
            <person name="Woyke T."/>
        </authorList>
    </citation>
    <scope>NUCLEOTIDE SEQUENCE</scope>
    <source>
        <strain evidence="2">GVMAG-M-3300001348-25</strain>
    </source>
</reference>
<dbReference type="Gene3D" id="3.40.1440.10">
    <property type="entry name" value="GIY-YIG endonuclease"/>
    <property type="match status" value="1"/>
</dbReference>
<protein>
    <recommendedName>
        <fullName evidence="1">GIY-YIG domain-containing protein</fullName>
    </recommendedName>
</protein>
<evidence type="ECO:0000259" key="1">
    <source>
        <dbReference type="PROSITE" id="PS50164"/>
    </source>
</evidence>
<dbReference type="InterPro" id="IPR035901">
    <property type="entry name" value="GIY-YIG_endonuc_sf"/>
</dbReference>
<dbReference type="InterPro" id="IPR050381">
    <property type="entry name" value="SLX1_endonuclease"/>
</dbReference>
<dbReference type="InterPro" id="IPR000305">
    <property type="entry name" value="GIY-YIG_endonuc"/>
</dbReference>
<accession>A0A6C0EH05</accession>
<proteinExistence type="predicted"/>
<dbReference type="AlphaFoldDB" id="A0A6C0EH05"/>
<sequence>MVCSKCKQPGHNVTSCNMVSPMTEPTYVPPEKKENTYYCYFLGQHNNWNGQTYNGYTTNLKRRLRQHNGEIKGGAWATTAKDNGSWSFIAVLTSSSWQSISRAMACEWNCRYPTRKKPRPKIYAGSEGRINSLSEIFTHIKDDVRLYIHPEFYDQSVNLNLPSHVTLCTNLDELSNK</sequence>
<feature type="domain" description="GIY-YIG" evidence="1">
    <location>
        <begin position="35"/>
        <end position="122"/>
    </location>
</feature>
<name>A0A6C0EH05_9ZZZZ</name>
<evidence type="ECO:0000313" key="2">
    <source>
        <dbReference type="EMBL" id="QHT28434.1"/>
    </source>
</evidence>
<organism evidence="2">
    <name type="scientific">viral metagenome</name>
    <dbReference type="NCBI Taxonomy" id="1070528"/>
    <lineage>
        <taxon>unclassified sequences</taxon>
        <taxon>metagenomes</taxon>
        <taxon>organismal metagenomes</taxon>
    </lineage>
</organism>
<dbReference type="PROSITE" id="PS50164">
    <property type="entry name" value="GIY_YIG"/>
    <property type="match status" value="1"/>
</dbReference>
<dbReference type="SUPFAM" id="SSF82771">
    <property type="entry name" value="GIY-YIG endonuclease"/>
    <property type="match status" value="1"/>
</dbReference>
<dbReference type="Pfam" id="PF01541">
    <property type="entry name" value="GIY-YIG"/>
    <property type="match status" value="1"/>
</dbReference>
<dbReference type="PANTHER" id="PTHR20208">
    <property type="entry name" value="STRUCTURE-SPECIFIC ENDONUCLEASE SUBUNIT SLX1"/>
    <property type="match status" value="1"/>
</dbReference>
<dbReference type="EMBL" id="MN738857">
    <property type="protein sequence ID" value="QHT28434.1"/>
    <property type="molecule type" value="Genomic_DNA"/>
</dbReference>